<dbReference type="GO" id="GO:0007098">
    <property type="term" value="P:centrosome cycle"/>
    <property type="evidence" value="ECO:0000318"/>
    <property type="project" value="GO_Central"/>
</dbReference>
<dbReference type="GO" id="GO:0005737">
    <property type="term" value="C:cytoplasm"/>
    <property type="evidence" value="ECO:0000318"/>
    <property type="project" value="GO_Central"/>
</dbReference>
<feature type="compositionally biased region" description="Polar residues" evidence="1">
    <location>
        <begin position="515"/>
        <end position="524"/>
    </location>
</feature>
<dbReference type="Gene3D" id="2.60.40.10">
    <property type="entry name" value="Immunoglobulins"/>
    <property type="match status" value="2"/>
</dbReference>
<dbReference type="InParanoid" id="A2DC34"/>
<feature type="region of interest" description="Disordered" evidence="1">
    <location>
        <begin position="485"/>
        <end position="524"/>
    </location>
</feature>
<dbReference type="OrthoDB" id="10639555at2759"/>
<dbReference type="EMBL" id="DS113186">
    <property type="protein sequence ID" value="EAY22075.1"/>
    <property type="molecule type" value="Genomic_DNA"/>
</dbReference>
<evidence type="ECO:0000259" key="2">
    <source>
        <dbReference type="Pfam" id="PF22066"/>
    </source>
</evidence>
<dbReference type="PANTHER" id="PTHR16029">
    <property type="entry name" value="CENTROSOMAL PROTEIN OF 192 KDA"/>
    <property type="match status" value="1"/>
</dbReference>
<dbReference type="GO" id="GO:0000242">
    <property type="term" value="C:pericentriolar material"/>
    <property type="evidence" value="ECO:0000318"/>
    <property type="project" value="GO_Central"/>
</dbReference>
<dbReference type="GO" id="GO:0090222">
    <property type="term" value="P:centrosome-templated microtubule nucleation"/>
    <property type="evidence" value="ECO:0007669"/>
    <property type="project" value="InterPro"/>
</dbReference>
<dbReference type="InterPro" id="IPR039103">
    <property type="entry name" value="Spd-2/CEP192"/>
</dbReference>
<dbReference type="NCBIfam" id="NF012200">
    <property type="entry name" value="choice_anch_D"/>
    <property type="match status" value="1"/>
</dbReference>
<proteinExistence type="predicted"/>
<dbReference type="PANTHER" id="PTHR16029:SF11">
    <property type="entry name" value="CENTROSOMAL PROTEIN OF 192 KDA"/>
    <property type="match status" value="1"/>
</dbReference>
<reference evidence="3" key="1">
    <citation type="submission" date="2006-10" db="EMBL/GenBank/DDBJ databases">
        <authorList>
            <person name="Amadeo P."/>
            <person name="Zhao Q."/>
            <person name="Wortman J."/>
            <person name="Fraser-Liggett C."/>
            <person name="Carlton J."/>
        </authorList>
    </citation>
    <scope>NUCLEOTIDE SEQUENCE</scope>
    <source>
        <strain evidence="3">G3</strain>
    </source>
</reference>
<evidence type="ECO:0000313" key="3">
    <source>
        <dbReference type="EMBL" id="EAY22075.1"/>
    </source>
</evidence>
<dbReference type="GO" id="GO:0005814">
    <property type="term" value="C:centriole"/>
    <property type="evidence" value="ECO:0000318"/>
    <property type="project" value="GO_Central"/>
</dbReference>
<feature type="compositionally biased region" description="Low complexity" evidence="1">
    <location>
        <begin position="485"/>
        <end position="497"/>
    </location>
</feature>
<gene>
    <name evidence="3" type="ORF">TVAG_457100</name>
</gene>
<evidence type="ECO:0000313" key="4">
    <source>
        <dbReference type="Proteomes" id="UP000001542"/>
    </source>
</evidence>
<feature type="domain" description="Cep192-like" evidence="2">
    <location>
        <begin position="956"/>
        <end position="1047"/>
    </location>
</feature>
<feature type="compositionally biased region" description="Basic and acidic residues" evidence="1">
    <location>
        <begin position="504"/>
        <end position="514"/>
    </location>
</feature>
<protein>
    <recommendedName>
        <fullName evidence="2">Cep192-like domain-containing protein</fullName>
    </recommendedName>
</protein>
<dbReference type="KEGG" id="tva:5467628"/>
<organism evidence="3 4">
    <name type="scientific">Trichomonas vaginalis (strain ATCC PRA-98 / G3)</name>
    <dbReference type="NCBI Taxonomy" id="412133"/>
    <lineage>
        <taxon>Eukaryota</taxon>
        <taxon>Metamonada</taxon>
        <taxon>Parabasalia</taxon>
        <taxon>Trichomonadida</taxon>
        <taxon>Trichomonadidae</taxon>
        <taxon>Trichomonas</taxon>
    </lineage>
</organism>
<dbReference type="Pfam" id="PF22066">
    <property type="entry name" value="Cep192_D8"/>
    <property type="match status" value="1"/>
</dbReference>
<dbReference type="GO" id="GO:0051298">
    <property type="term" value="P:centrosome duplication"/>
    <property type="evidence" value="ECO:0007669"/>
    <property type="project" value="InterPro"/>
</dbReference>
<reference evidence="3" key="2">
    <citation type="journal article" date="2007" name="Science">
        <title>Draft genome sequence of the sexually transmitted pathogen Trichomonas vaginalis.</title>
        <authorList>
            <person name="Carlton J.M."/>
            <person name="Hirt R.P."/>
            <person name="Silva J.C."/>
            <person name="Delcher A.L."/>
            <person name="Schatz M."/>
            <person name="Zhao Q."/>
            <person name="Wortman J.R."/>
            <person name="Bidwell S.L."/>
            <person name="Alsmark U.C.M."/>
            <person name="Besteiro S."/>
            <person name="Sicheritz-Ponten T."/>
            <person name="Noel C.J."/>
            <person name="Dacks J.B."/>
            <person name="Foster P.G."/>
            <person name="Simillion C."/>
            <person name="Van de Peer Y."/>
            <person name="Miranda-Saavedra D."/>
            <person name="Barton G.J."/>
            <person name="Westrop G.D."/>
            <person name="Mueller S."/>
            <person name="Dessi D."/>
            <person name="Fiori P.L."/>
            <person name="Ren Q."/>
            <person name="Paulsen I."/>
            <person name="Zhang H."/>
            <person name="Bastida-Corcuera F.D."/>
            <person name="Simoes-Barbosa A."/>
            <person name="Brown M.T."/>
            <person name="Hayes R.D."/>
            <person name="Mukherjee M."/>
            <person name="Okumura C.Y."/>
            <person name="Schneider R."/>
            <person name="Smith A.J."/>
            <person name="Vanacova S."/>
            <person name="Villalvazo M."/>
            <person name="Haas B.J."/>
            <person name="Pertea M."/>
            <person name="Feldblyum T.V."/>
            <person name="Utterback T.R."/>
            <person name="Shu C.L."/>
            <person name="Osoegawa K."/>
            <person name="de Jong P.J."/>
            <person name="Hrdy I."/>
            <person name="Horvathova L."/>
            <person name="Zubacova Z."/>
            <person name="Dolezal P."/>
            <person name="Malik S.B."/>
            <person name="Logsdon J.M. Jr."/>
            <person name="Henze K."/>
            <person name="Gupta A."/>
            <person name="Wang C.C."/>
            <person name="Dunne R.L."/>
            <person name="Upcroft J.A."/>
            <person name="Upcroft P."/>
            <person name="White O."/>
            <person name="Salzberg S.L."/>
            <person name="Tang P."/>
            <person name="Chiu C.-H."/>
            <person name="Lee Y.-S."/>
            <person name="Embley T.M."/>
            <person name="Coombs G.H."/>
            <person name="Mottram J.C."/>
            <person name="Tachezy J."/>
            <person name="Fraser-Liggett C.M."/>
            <person name="Johnson P.J."/>
        </authorList>
    </citation>
    <scope>NUCLEOTIDE SEQUENCE [LARGE SCALE GENOMIC DNA]</scope>
    <source>
        <strain evidence="3">G3</strain>
    </source>
</reference>
<dbReference type="AlphaFoldDB" id="A2DC34"/>
<name>A2DC34_TRIV3</name>
<dbReference type="VEuPathDB" id="TrichDB:TVAG_457100"/>
<dbReference type="VEuPathDB" id="TrichDB:TVAGG3_0263520"/>
<dbReference type="SMR" id="A2DC34"/>
<dbReference type="RefSeq" id="XP_001583061.1">
    <property type="nucleotide sequence ID" value="XM_001583011.1"/>
</dbReference>
<dbReference type="InterPro" id="IPR013783">
    <property type="entry name" value="Ig-like_fold"/>
</dbReference>
<dbReference type="Proteomes" id="UP000001542">
    <property type="component" value="Unassembled WGS sequence"/>
</dbReference>
<dbReference type="InterPro" id="IPR054088">
    <property type="entry name" value="Cep192-like_D8"/>
</dbReference>
<sequence length="1051" mass="115667">MSSEGVGDSELEMSYREEESLISDDVLKSEQVEELLQGLSFRNPEDIKIDSLLQNRSYPPVVDMFPSTIKFAHTFPNVPLSQKITLSNNGRASEHFRISISGDKVFSISEREIEIPAGTTYTLFITFTPKSIELYNGSLIIEGRKSIVAPITGHCINSPFGYPPINSEVWNFPRESTQHDLRFTNDSVSLELPVKLSVNTDLFLLSAEDFIIPPKKQVMVSLHFTPHSSMLDLDPVLSITCDVTGDKVQIPLNIAPPQSKKILNFGVGIIGKPLFHEIETTSVYQIPAVPWPFAFEQDYSDETLAVISFSSPKAGTFSGTIELCGIEYQLNATAIPVPYEITIPRKFPKEPFAFKNISGSYAAFNLNPLSSNYILNINKFDLRPNQVIEINMISKTPSDEASLTIEIKCEINDKTVTDNFAIRTTGVPSFIDVSQKSKITEADEADLLASKSEILSPGRAKPVSMIKSVTGSILYEKQSQRSKLSQSSILSSSMIEESPAKTPAKLENHNESPNKNESGSLISNDKNVKTKTSLIAFPQISKETPASYQLTVSCQSEFELEAPSWIQINQDRLESGSPILMVADSLMTSALFSSVSVRPDDGSPLDIPVIAYRGKANFVYDEIAEFQGGKVTVEVRNEGTRSGFIAISQAEEPGFDLTVSPVCAVIPAGGSKKFDFFAGENAPEEFEVSAQIYTGDEILRQLRNAVKPEGFFYTLFAKTRAKDELAPFRGKIKLLRTSSLVSLFKQHLERSLLTLKRGNPLKQNYGILPSTVELNGNTSGKFAITNFTKKAVSFSALPMKAAIIVSPTSGRISAQSDATITVTMSEQGQGDIDVTVGEEKFTVQVTQKNMIYDKPPTAFTIGSKELDFGLMNQGENKQLEIPITNFTSQKIVVDVECLDGKHSEDFEFASSISIPALSESSLVVEYTARHTSLSSAFLKLSFNDTEYNVKMFGRAFVVRQTALEFPHVGVGGSKIARVKVANKTDRIVRVLCDSSAPFFFVERDFIIEPKSFVLCPVKFSPAVPGKYEGTGEIRSEAGTLTHIVFSGICYE</sequence>
<accession>A2DC34</accession>
<evidence type="ECO:0000256" key="1">
    <source>
        <dbReference type="SAM" id="MobiDB-lite"/>
    </source>
</evidence>
<dbReference type="GO" id="GO:0090307">
    <property type="term" value="P:mitotic spindle assembly"/>
    <property type="evidence" value="ECO:0000318"/>
    <property type="project" value="GO_Central"/>
</dbReference>
<dbReference type="GO" id="GO:0071539">
    <property type="term" value="P:protein localization to centrosome"/>
    <property type="evidence" value="ECO:0000318"/>
    <property type="project" value="GO_Central"/>
</dbReference>
<keyword evidence="4" id="KW-1185">Reference proteome</keyword>